<dbReference type="InParanoid" id="Q2LSV4"/>
<name>Q2LSV4_SYNAS</name>
<accession>Q2LSV4</accession>
<keyword evidence="4" id="KW-1185">Reference proteome</keyword>
<evidence type="ECO:0000256" key="1">
    <source>
        <dbReference type="SAM" id="Phobius"/>
    </source>
</evidence>
<dbReference type="Pfam" id="PF07811">
    <property type="entry name" value="TadE"/>
    <property type="match status" value="1"/>
</dbReference>
<gene>
    <name evidence="3" type="ORF">SYN_01503</name>
</gene>
<dbReference type="HOGENOM" id="CLU_1546801_0_0_7"/>
<reference evidence="3 4" key="1">
    <citation type="journal article" date="2007" name="Proc. Natl. Acad. Sci. U.S.A.">
        <title>The genome of Syntrophus aciditrophicus: life at the thermodynamic limit of microbial growth.</title>
        <authorList>
            <person name="McInerney M.J."/>
            <person name="Rohlin L."/>
            <person name="Mouttaki H."/>
            <person name="Kim U."/>
            <person name="Krupp R.S."/>
            <person name="Rios-Hernandez L."/>
            <person name="Sieber J."/>
            <person name="Struchtemeyer C.G."/>
            <person name="Bhattacharyya A."/>
            <person name="Campbell J.W."/>
            <person name="Gunsalus R.P."/>
        </authorList>
    </citation>
    <scope>NUCLEOTIDE SEQUENCE [LARGE SCALE GENOMIC DNA]</scope>
    <source>
        <strain evidence="3 4">SB</strain>
    </source>
</reference>
<dbReference type="KEGG" id="sat:SYN_01503"/>
<evidence type="ECO:0000313" key="3">
    <source>
        <dbReference type="EMBL" id="ABC77162.1"/>
    </source>
</evidence>
<dbReference type="Proteomes" id="UP000001933">
    <property type="component" value="Chromosome"/>
</dbReference>
<feature type="transmembrane region" description="Helical" evidence="1">
    <location>
        <begin position="31"/>
        <end position="53"/>
    </location>
</feature>
<dbReference type="InterPro" id="IPR012495">
    <property type="entry name" value="TadE-like_dom"/>
</dbReference>
<dbReference type="eggNOG" id="COG4961">
    <property type="taxonomic scope" value="Bacteria"/>
</dbReference>
<keyword evidence="1" id="KW-0812">Transmembrane</keyword>
<evidence type="ECO:0000259" key="2">
    <source>
        <dbReference type="Pfam" id="PF07811"/>
    </source>
</evidence>
<dbReference type="EMBL" id="CP000252">
    <property type="protein sequence ID" value="ABC77162.1"/>
    <property type="molecule type" value="Genomic_DNA"/>
</dbReference>
<protein>
    <submittedName>
        <fullName evidence="3">Hypothetical membrane protein</fullName>
    </submittedName>
</protein>
<keyword evidence="1" id="KW-1133">Transmembrane helix</keyword>
<sequence>MARISIKEVDGMKKISKRILSDSRGVTAVEFALIMPFFFLLLFAIIDFGWYFYSQHTIQFATREGTRLALVGVQLKDKDGNEMSREDSIIKTIQDNAALAVDPAALQISIYPVAAGYSDPEGWEESQNPGSGGDYMRVRVRYTYHFLTPLIGNFFPSGANVIQAQALYRNELF</sequence>
<dbReference type="AlphaFoldDB" id="Q2LSV4"/>
<evidence type="ECO:0000313" key="4">
    <source>
        <dbReference type="Proteomes" id="UP000001933"/>
    </source>
</evidence>
<keyword evidence="1" id="KW-0472">Membrane</keyword>
<organism evidence="3 4">
    <name type="scientific">Syntrophus aciditrophicus (strain SB)</name>
    <dbReference type="NCBI Taxonomy" id="56780"/>
    <lineage>
        <taxon>Bacteria</taxon>
        <taxon>Pseudomonadati</taxon>
        <taxon>Thermodesulfobacteriota</taxon>
        <taxon>Syntrophia</taxon>
        <taxon>Syntrophales</taxon>
        <taxon>Syntrophaceae</taxon>
        <taxon>Syntrophus</taxon>
    </lineage>
</organism>
<proteinExistence type="predicted"/>
<feature type="domain" description="TadE-like" evidence="2">
    <location>
        <begin position="25"/>
        <end position="67"/>
    </location>
</feature>
<dbReference type="STRING" id="56780.SYN_01503"/>